<keyword evidence="6 11" id="KW-0798">TonB box</keyword>
<comment type="similarity">
    <text evidence="10 11">Belongs to the TonB-dependent receptor family.</text>
</comment>
<dbReference type="InterPro" id="IPR037066">
    <property type="entry name" value="Plug_dom_sf"/>
</dbReference>
<dbReference type="PANTHER" id="PTHR30069">
    <property type="entry name" value="TONB-DEPENDENT OUTER MEMBRANE RECEPTOR"/>
    <property type="match status" value="1"/>
</dbReference>
<keyword evidence="16" id="KW-1185">Reference proteome</keyword>
<keyword evidence="9 10" id="KW-0998">Cell outer membrane</keyword>
<evidence type="ECO:0000256" key="6">
    <source>
        <dbReference type="ARBA" id="ARBA00023077"/>
    </source>
</evidence>
<dbReference type="Pfam" id="PF07715">
    <property type="entry name" value="Plug"/>
    <property type="match status" value="1"/>
</dbReference>
<dbReference type="InterPro" id="IPR012910">
    <property type="entry name" value="Plug_dom"/>
</dbReference>
<accession>A0A2S1SLI5</accession>
<gene>
    <name evidence="15" type="ORF">HYN49_07885</name>
</gene>
<evidence type="ECO:0000256" key="4">
    <source>
        <dbReference type="ARBA" id="ARBA00022692"/>
    </source>
</evidence>
<feature type="domain" description="TonB-dependent receptor plug" evidence="14">
    <location>
        <begin position="41"/>
        <end position="143"/>
    </location>
</feature>
<evidence type="ECO:0000259" key="13">
    <source>
        <dbReference type="Pfam" id="PF00593"/>
    </source>
</evidence>
<evidence type="ECO:0000259" key="14">
    <source>
        <dbReference type="Pfam" id="PF07715"/>
    </source>
</evidence>
<evidence type="ECO:0000256" key="3">
    <source>
        <dbReference type="ARBA" id="ARBA00022452"/>
    </source>
</evidence>
<dbReference type="InterPro" id="IPR036942">
    <property type="entry name" value="Beta-barrel_TonB_sf"/>
</dbReference>
<evidence type="ECO:0000313" key="15">
    <source>
        <dbReference type="EMBL" id="AWI27226.1"/>
    </source>
</evidence>
<dbReference type="OrthoDB" id="9762903at2"/>
<dbReference type="Gene3D" id="2.170.130.10">
    <property type="entry name" value="TonB-dependent receptor, plug domain"/>
    <property type="match status" value="1"/>
</dbReference>
<keyword evidence="4 10" id="KW-0812">Transmembrane</keyword>
<evidence type="ECO:0000256" key="10">
    <source>
        <dbReference type="PROSITE-ProRule" id="PRU01360"/>
    </source>
</evidence>
<comment type="subcellular location">
    <subcellularLocation>
        <location evidence="1 10">Cell outer membrane</location>
        <topology evidence="1 10">Multi-pass membrane protein</topology>
    </subcellularLocation>
</comment>
<dbReference type="Proteomes" id="UP000244937">
    <property type="component" value="Chromosome"/>
</dbReference>
<organism evidence="15 16">
    <name type="scientific">Flavobacterium pallidum</name>
    <dbReference type="NCBI Taxonomy" id="2172098"/>
    <lineage>
        <taxon>Bacteria</taxon>
        <taxon>Pseudomonadati</taxon>
        <taxon>Bacteroidota</taxon>
        <taxon>Flavobacteriia</taxon>
        <taxon>Flavobacteriales</taxon>
        <taxon>Flavobacteriaceae</taxon>
        <taxon>Flavobacterium</taxon>
    </lineage>
</organism>
<keyword evidence="8 15" id="KW-0675">Receptor</keyword>
<evidence type="ECO:0000256" key="7">
    <source>
        <dbReference type="ARBA" id="ARBA00023136"/>
    </source>
</evidence>
<keyword evidence="3 10" id="KW-1134">Transmembrane beta strand</keyword>
<evidence type="ECO:0000256" key="8">
    <source>
        <dbReference type="ARBA" id="ARBA00023170"/>
    </source>
</evidence>
<dbReference type="KEGG" id="fpal:HYN49_07885"/>
<dbReference type="SUPFAM" id="SSF56935">
    <property type="entry name" value="Porins"/>
    <property type="match status" value="1"/>
</dbReference>
<keyword evidence="7 10" id="KW-0472">Membrane</keyword>
<dbReference type="InterPro" id="IPR039426">
    <property type="entry name" value="TonB-dep_rcpt-like"/>
</dbReference>
<dbReference type="InterPro" id="IPR000531">
    <property type="entry name" value="Beta-barrel_TonB"/>
</dbReference>
<evidence type="ECO:0000256" key="1">
    <source>
        <dbReference type="ARBA" id="ARBA00004571"/>
    </source>
</evidence>
<dbReference type="Pfam" id="PF00593">
    <property type="entry name" value="TonB_dep_Rec_b-barrel"/>
    <property type="match status" value="1"/>
</dbReference>
<dbReference type="EMBL" id="CP029187">
    <property type="protein sequence ID" value="AWI27226.1"/>
    <property type="molecule type" value="Genomic_DNA"/>
</dbReference>
<sequence>MTCRHAFLFCFYFLCQSLCAQQTTIVLEEVTVSDSQLKHFSSSQSVLVLNDSVIEANQSSLTALLNHNSFIYFKENGLGMVSSPSFRGTTAEQTSVIWNGINVNSQLNGQTDFNTISGSDFNSISVRAGGGSVLYGSSAIGGAVSLNNDMVFGKSFSNNIHAAYASFNTAALAYRLQYGTDKFSSQFSFSANYSDNDYPYPNPEFKNENGQYRNIGFNANFGYRLGGNDFLKFYTRIYDGERHFALISPSDTKTKYRDSNTWHLLEWDHFAGRFASRTKVALLTERYQYYENIQSDAYTFGKSQRFTGKYDLSFDVNEKIRLNSILDFTRDYGRVSENIKENRNIASAALLMSHRLSEKLKYEAGLKKEITDNYESPLLFSAGTLYNITKNYSLKANISKNFRIPTFNDLYWDGLGNPDLKPETSIQSEIGNEFKLKGFNISITAYHMDIRDMIRWIPGSNGVFAPQNTNKVKINGVETALHWNKKINFHTIEANVLYAYNQSENAETGKQLIYVPFHKITASAGYSFRKWSFTVQHLFTDKVYIQTDNSPTKIVSYYNVTDTGLAYDFGKRDTYKLGVNVRNLWDENYQSKEGRYMPQRNFNIYLTLKF</sequence>
<dbReference type="GO" id="GO:0015344">
    <property type="term" value="F:siderophore uptake transmembrane transporter activity"/>
    <property type="evidence" value="ECO:0007669"/>
    <property type="project" value="TreeGrafter"/>
</dbReference>
<feature type="signal peptide" evidence="12">
    <location>
        <begin position="1"/>
        <end position="20"/>
    </location>
</feature>
<evidence type="ECO:0000313" key="16">
    <source>
        <dbReference type="Proteomes" id="UP000244937"/>
    </source>
</evidence>
<name>A0A2S1SLI5_9FLAO</name>
<feature type="chain" id="PRO_5015604090" evidence="12">
    <location>
        <begin position="21"/>
        <end position="610"/>
    </location>
</feature>
<dbReference type="GO" id="GO:0044718">
    <property type="term" value="P:siderophore transmembrane transport"/>
    <property type="evidence" value="ECO:0007669"/>
    <property type="project" value="TreeGrafter"/>
</dbReference>
<evidence type="ECO:0000256" key="2">
    <source>
        <dbReference type="ARBA" id="ARBA00022448"/>
    </source>
</evidence>
<keyword evidence="5 12" id="KW-0732">Signal</keyword>
<dbReference type="AlphaFoldDB" id="A0A2S1SLI5"/>
<evidence type="ECO:0000256" key="5">
    <source>
        <dbReference type="ARBA" id="ARBA00022729"/>
    </source>
</evidence>
<reference evidence="15 16" key="1">
    <citation type="submission" date="2018-05" db="EMBL/GenBank/DDBJ databases">
        <title>Genome sequencing of Flavobacterium sp. HYN0049.</title>
        <authorList>
            <person name="Yi H."/>
            <person name="Baek C."/>
        </authorList>
    </citation>
    <scope>NUCLEOTIDE SEQUENCE [LARGE SCALE GENOMIC DNA]</scope>
    <source>
        <strain evidence="15 16">HYN0049</strain>
    </source>
</reference>
<protein>
    <submittedName>
        <fullName evidence="15">TonB-dependent receptor</fullName>
    </submittedName>
</protein>
<evidence type="ECO:0000256" key="12">
    <source>
        <dbReference type="SAM" id="SignalP"/>
    </source>
</evidence>
<feature type="domain" description="TonB-dependent receptor-like beta-barrel" evidence="13">
    <location>
        <begin position="169"/>
        <end position="584"/>
    </location>
</feature>
<dbReference type="GO" id="GO:0009279">
    <property type="term" value="C:cell outer membrane"/>
    <property type="evidence" value="ECO:0007669"/>
    <property type="project" value="UniProtKB-SubCell"/>
</dbReference>
<dbReference type="PANTHER" id="PTHR30069:SF29">
    <property type="entry name" value="HEMOGLOBIN AND HEMOGLOBIN-HAPTOGLOBIN-BINDING PROTEIN 1-RELATED"/>
    <property type="match status" value="1"/>
</dbReference>
<proteinExistence type="inferred from homology"/>
<evidence type="ECO:0000256" key="11">
    <source>
        <dbReference type="RuleBase" id="RU003357"/>
    </source>
</evidence>
<dbReference type="Gene3D" id="2.40.170.20">
    <property type="entry name" value="TonB-dependent receptor, beta-barrel domain"/>
    <property type="match status" value="1"/>
</dbReference>
<keyword evidence="2 10" id="KW-0813">Transport</keyword>
<evidence type="ECO:0000256" key="9">
    <source>
        <dbReference type="ARBA" id="ARBA00023237"/>
    </source>
</evidence>
<dbReference type="PROSITE" id="PS52016">
    <property type="entry name" value="TONB_DEPENDENT_REC_3"/>
    <property type="match status" value="1"/>
</dbReference>